<dbReference type="PANTHER" id="PTHR23135:SF4">
    <property type="entry name" value="UDP-N-ACETYLMURAMOYL-L-ALANYL-D-GLUTAMATE--2,6-DIAMINOPIMELATE LIGASE MURE HOMOLOG, CHLOROPLASTIC"/>
    <property type="match status" value="1"/>
</dbReference>
<keyword evidence="9 19" id="KW-0573">Peptidoglycan synthesis</keyword>
<accession>A0A6N9Q3N4</accession>
<keyword evidence="7 19" id="KW-0067">ATP-binding</keyword>
<dbReference type="SUPFAM" id="SSF63418">
    <property type="entry name" value="MurE/MurF N-terminal domain"/>
    <property type="match status" value="1"/>
</dbReference>
<evidence type="ECO:0000256" key="12">
    <source>
        <dbReference type="ARBA" id="ARBA00050251"/>
    </source>
</evidence>
<evidence type="ECO:0000256" key="3">
    <source>
        <dbReference type="ARBA" id="ARBA00022490"/>
    </source>
</evidence>
<dbReference type="NCBIfam" id="NF001126">
    <property type="entry name" value="PRK00139.1-4"/>
    <property type="match status" value="1"/>
</dbReference>
<dbReference type="Pfam" id="PF01225">
    <property type="entry name" value="Mur_ligase"/>
    <property type="match status" value="1"/>
</dbReference>
<evidence type="ECO:0000259" key="21">
    <source>
        <dbReference type="Pfam" id="PF01225"/>
    </source>
</evidence>
<feature type="binding site" evidence="19">
    <location>
        <begin position="410"/>
        <end position="413"/>
    </location>
    <ligand>
        <name>meso-2,6-diaminopimelate</name>
        <dbReference type="ChEBI" id="CHEBI:57791"/>
    </ligand>
</feature>
<evidence type="ECO:0000256" key="20">
    <source>
        <dbReference type="RuleBase" id="RU004135"/>
    </source>
</evidence>
<feature type="binding site" evidence="19">
    <location>
        <position position="177"/>
    </location>
    <ligand>
        <name>UDP-N-acetyl-alpha-D-muramoyl-L-alanyl-D-glutamate</name>
        <dbReference type="ChEBI" id="CHEBI:83900"/>
    </ligand>
</feature>
<dbReference type="InterPro" id="IPR036615">
    <property type="entry name" value="Mur_ligase_C_dom_sf"/>
</dbReference>
<dbReference type="EMBL" id="SIJB01000024">
    <property type="protein sequence ID" value="NBI29418.1"/>
    <property type="molecule type" value="Genomic_DNA"/>
</dbReference>
<evidence type="ECO:0000313" key="24">
    <source>
        <dbReference type="EMBL" id="NBI29418.1"/>
    </source>
</evidence>
<evidence type="ECO:0000256" key="9">
    <source>
        <dbReference type="ARBA" id="ARBA00022984"/>
    </source>
</evidence>
<dbReference type="SUPFAM" id="SSF53244">
    <property type="entry name" value="MurD-like peptide ligases, peptide-binding domain"/>
    <property type="match status" value="1"/>
</dbReference>
<evidence type="ECO:0000256" key="5">
    <source>
        <dbReference type="ARBA" id="ARBA00022618"/>
    </source>
</evidence>
<comment type="PTM">
    <text evidence="19">Carboxylation is probably crucial for Mg(2+) binding and, consequently, for the gamma-phosphate positioning of ATP.</text>
</comment>
<evidence type="ECO:0000256" key="14">
    <source>
        <dbReference type="ARBA" id="ARBA00066633"/>
    </source>
</evidence>
<dbReference type="NCBIfam" id="NF001124">
    <property type="entry name" value="PRK00139.1-2"/>
    <property type="match status" value="1"/>
</dbReference>
<reference evidence="24 25" key="1">
    <citation type="submission" date="2019-01" db="EMBL/GenBank/DDBJ databases">
        <title>Chengkuizengella sp. nov., isolated from deep-sea sediment of East Pacific Ocean.</title>
        <authorList>
            <person name="Yang J."/>
            <person name="Lai Q."/>
            <person name="Shao Z."/>
        </authorList>
    </citation>
    <scope>NUCLEOTIDE SEQUENCE [LARGE SCALE GENOMIC DNA]</scope>
    <source>
        <strain evidence="24 25">YPA3-1-1</strain>
    </source>
</reference>
<dbReference type="AlphaFoldDB" id="A0A6N9Q3N4"/>
<gene>
    <name evidence="19" type="primary">murE</name>
    <name evidence="24" type="ORF">ERL59_10640</name>
</gene>
<keyword evidence="3 19" id="KW-0963">Cytoplasm</keyword>
<comment type="similarity">
    <text evidence="2 19">Belongs to the MurCDEF family. MurE subfamily.</text>
</comment>
<dbReference type="SUPFAM" id="SSF53623">
    <property type="entry name" value="MurD-like peptide ligases, catalytic domain"/>
    <property type="match status" value="1"/>
</dbReference>
<dbReference type="GO" id="GO:0005737">
    <property type="term" value="C:cytoplasm"/>
    <property type="evidence" value="ECO:0007669"/>
    <property type="project" value="UniProtKB-SubCell"/>
</dbReference>
<dbReference type="Gene3D" id="3.40.1190.10">
    <property type="entry name" value="Mur-like, catalytic domain"/>
    <property type="match status" value="1"/>
</dbReference>
<dbReference type="Gene3D" id="3.90.190.20">
    <property type="entry name" value="Mur ligase, C-terminal domain"/>
    <property type="match status" value="1"/>
</dbReference>
<keyword evidence="4 19" id="KW-0436">Ligase</keyword>
<evidence type="ECO:0000259" key="23">
    <source>
        <dbReference type="Pfam" id="PF08245"/>
    </source>
</evidence>
<evidence type="ECO:0000256" key="8">
    <source>
        <dbReference type="ARBA" id="ARBA00022960"/>
    </source>
</evidence>
<comment type="function">
    <text evidence="13 19">Catalyzes the addition of meso-diaminopimelic acid to the nucleotide precursor UDP-N-acetylmuramoyl-L-alanyl-D-glutamate (UMAG) in the biosynthesis of bacterial cell-wall peptidoglycan.</text>
</comment>
<feature type="domain" description="Mur ligase N-terminal catalytic" evidence="21">
    <location>
        <begin position="23"/>
        <end position="94"/>
    </location>
</feature>
<keyword evidence="5 19" id="KW-0132">Cell division</keyword>
<comment type="subcellular location">
    <subcellularLocation>
        <location evidence="19 20">Cytoplasm</location>
    </subcellularLocation>
</comment>
<name>A0A6N9Q3N4_9BACL</name>
<dbReference type="Pfam" id="PF08245">
    <property type="entry name" value="Mur_ligase_M"/>
    <property type="match status" value="1"/>
</dbReference>
<keyword evidence="11 19" id="KW-0961">Cell wall biogenesis/degradation</keyword>
<dbReference type="GO" id="GO:0009252">
    <property type="term" value="P:peptidoglycan biosynthetic process"/>
    <property type="evidence" value="ECO:0007669"/>
    <property type="project" value="UniProtKB-UniRule"/>
</dbReference>
<dbReference type="GO" id="GO:0004326">
    <property type="term" value="F:tetrahydrofolylpolyglutamate synthase activity"/>
    <property type="evidence" value="ECO:0007669"/>
    <property type="project" value="InterPro"/>
</dbReference>
<evidence type="ECO:0000256" key="17">
    <source>
        <dbReference type="ARBA" id="ARBA00076158"/>
    </source>
</evidence>
<feature type="domain" description="Mur ligase C-terminal" evidence="22">
    <location>
        <begin position="337"/>
        <end position="467"/>
    </location>
</feature>
<comment type="caution">
    <text evidence="19">Lacks conserved residue(s) required for the propagation of feature annotation.</text>
</comment>
<comment type="caution">
    <text evidence="24">The sequence shown here is derived from an EMBL/GenBank/DDBJ whole genome shotgun (WGS) entry which is preliminary data.</text>
</comment>
<evidence type="ECO:0000313" key="25">
    <source>
        <dbReference type="Proteomes" id="UP000448943"/>
    </source>
</evidence>
<feature type="binding site" evidence="19">
    <location>
        <position position="386"/>
    </location>
    <ligand>
        <name>meso-2,6-diaminopimelate</name>
        <dbReference type="ChEBI" id="CHEBI:57791"/>
    </ligand>
</feature>
<evidence type="ECO:0000256" key="4">
    <source>
        <dbReference type="ARBA" id="ARBA00022598"/>
    </source>
</evidence>
<proteinExistence type="inferred from homology"/>
<keyword evidence="19" id="KW-0460">Magnesium</keyword>
<keyword evidence="8 19" id="KW-0133">Cell shape</keyword>
<feature type="binding site" evidence="19">
    <location>
        <position position="469"/>
    </location>
    <ligand>
        <name>meso-2,6-diaminopimelate</name>
        <dbReference type="ChEBI" id="CHEBI:57791"/>
    </ligand>
</feature>
<dbReference type="HAMAP" id="MF_00208">
    <property type="entry name" value="MurE"/>
    <property type="match status" value="1"/>
</dbReference>
<dbReference type="RefSeq" id="WP_160646222.1">
    <property type="nucleotide sequence ID" value="NZ_SIJB01000024.1"/>
</dbReference>
<evidence type="ECO:0000256" key="2">
    <source>
        <dbReference type="ARBA" id="ARBA00005898"/>
    </source>
</evidence>
<feature type="binding site" evidence="19">
    <location>
        <position position="185"/>
    </location>
    <ligand>
        <name>UDP-N-acetyl-alpha-D-muramoyl-L-alanyl-D-glutamate</name>
        <dbReference type="ChEBI" id="CHEBI:83900"/>
    </ligand>
</feature>
<feature type="short sequence motif" description="Meso-diaminopimelate recognition motif" evidence="19">
    <location>
        <begin position="410"/>
        <end position="413"/>
    </location>
</feature>
<dbReference type="GO" id="GO:0071555">
    <property type="term" value="P:cell wall organization"/>
    <property type="evidence" value="ECO:0007669"/>
    <property type="project" value="UniProtKB-KW"/>
</dbReference>
<feature type="binding site" evidence="19">
    <location>
        <position position="149"/>
    </location>
    <ligand>
        <name>UDP-N-acetyl-alpha-D-muramoyl-L-alanyl-D-glutamate</name>
        <dbReference type="ChEBI" id="CHEBI:83900"/>
    </ligand>
</feature>
<evidence type="ECO:0000256" key="15">
    <source>
        <dbReference type="ARBA" id="ARBA00072883"/>
    </source>
</evidence>
<dbReference type="InterPro" id="IPR000713">
    <property type="entry name" value="Mur_ligase_N"/>
</dbReference>
<feature type="binding site" evidence="19">
    <location>
        <position position="465"/>
    </location>
    <ligand>
        <name>meso-2,6-diaminopimelate</name>
        <dbReference type="ChEBI" id="CHEBI:57791"/>
    </ligand>
</feature>
<evidence type="ECO:0000256" key="10">
    <source>
        <dbReference type="ARBA" id="ARBA00023306"/>
    </source>
</evidence>
<dbReference type="NCBIfam" id="TIGR01085">
    <property type="entry name" value="murE"/>
    <property type="match status" value="1"/>
</dbReference>
<evidence type="ECO:0000256" key="19">
    <source>
        <dbReference type="HAMAP-Rule" id="MF_00208"/>
    </source>
</evidence>
<dbReference type="GO" id="GO:0005524">
    <property type="term" value="F:ATP binding"/>
    <property type="evidence" value="ECO:0007669"/>
    <property type="project" value="UniProtKB-UniRule"/>
</dbReference>
<dbReference type="Pfam" id="PF02875">
    <property type="entry name" value="Mur_ligase_C"/>
    <property type="match status" value="1"/>
</dbReference>
<evidence type="ECO:0000256" key="7">
    <source>
        <dbReference type="ARBA" id="ARBA00022840"/>
    </source>
</evidence>
<dbReference type="InterPro" id="IPR035911">
    <property type="entry name" value="MurE/MurF_N"/>
</dbReference>
<keyword evidence="6 19" id="KW-0547">Nucleotide-binding</keyword>
<dbReference type="PROSITE" id="PS01011">
    <property type="entry name" value="FOLYLPOLYGLU_SYNT_1"/>
    <property type="match status" value="1"/>
</dbReference>
<feature type="modified residue" description="N6-carboxylysine" evidence="19">
    <location>
        <position position="217"/>
    </location>
</feature>
<dbReference type="GO" id="GO:0008360">
    <property type="term" value="P:regulation of cell shape"/>
    <property type="evidence" value="ECO:0007669"/>
    <property type="project" value="UniProtKB-KW"/>
</dbReference>
<dbReference type="Proteomes" id="UP000448943">
    <property type="component" value="Unassembled WGS sequence"/>
</dbReference>
<dbReference type="InterPro" id="IPR013221">
    <property type="entry name" value="Mur_ligase_cen"/>
</dbReference>
<dbReference type="GO" id="GO:0051301">
    <property type="term" value="P:cell division"/>
    <property type="evidence" value="ECO:0007669"/>
    <property type="project" value="UniProtKB-KW"/>
</dbReference>
<evidence type="ECO:0000259" key="22">
    <source>
        <dbReference type="Pfam" id="PF02875"/>
    </source>
</evidence>
<feature type="binding site" evidence="19">
    <location>
        <position position="30"/>
    </location>
    <ligand>
        <name>UDP-N-acetyl-alpha-D-muramoyl-L-alanyl-D-glutamate</name>
        <dbReference type="ChEBI" id="CHEBI:83900"/>
    </ligand>
</feature>
<dbReference type="InterPro" id="IPR036565">
    <property type="entry name" value="Mur-like_cat_sf"/>
</dbReference>
<dbReference type="EC" id="6.3.2.13" evidence="14 19"/>
<evidence type="ECO:0000256" key="16">
    <source>
        <dbReference type="ARBA" id="ARBA00075482"/>
    </source>
</evidence>
<dbReference type="PANTHER" id="PTHR23135">
    <property type="entry name" value="MUR LIGASE FAMILY MEMBER"/>
    <property type="match status" value="1"/>
</dbReference>
<feature type="binding site" evidence="19">
    <location>
        <begin position="150"/>
        <end position="151"/>
    </location>
    <ligand>
        <name>UDP-N-acetyl-alpha-D-muramoyl-L-alanyl-D-glutamate</name>
        <dbReference type="ChEBI" id="CHEBI:83900"/>
    </ligand>
</feature>
<feature type="binding site" evidence="19">
    <location>
        <begin position="108"/>
        <end position="114"/>
    </location>
    <ligand>
        <name>ATP</name>
        <dbReference type="ChEBI" id="CHEBI:30616"/>
    </ligand>
</feature>
<dbReference type="InterPro" id="IPR005761">
    <property type="entry name" value="UDP-N-AcMur-Glu-dNH2Pim_ligase"/>
</dbReference>
<dbReference type="Gene3D" id="3.40.1390.10">
    <property type="entry name" value="MurE/MurF, N-terminal domain"/>
    <property type="match status" value="1"/>
</dbReference>
<organism evidence="24 25">
    <name type="scientific">Chengkuizengella marina</name>
    <dbReference type="NCBI Taxonomy" id="2507566"/>
    <lineage>
        <taxon>Bacteria</taxon>
        <taxon>Bacillati</taxon>
        <taxon>Bacillota</taxon>
        <taxon>Bacilli</taxon>
        <taxon>Bacillales</taxon>
        <taxon>Paenibacillaceae</taxon>
        <taxon>Chengkuizengella</taxon>
    </lineage>
</organism>
<protein>
    <recommendedName>
        <fullName evidence="15 19">UDP-N-acetylmuramoyl-L-alanyl-D-glutamate--2,6-diaminopimelate ligase</fullName>
        <ecNumber evidence="14 19">6.3.2.13</ecNumber>
    </recommendedName>
    <alternativeName>
        <fullName evidence="16 19">Meso-A2pm-adding enzyme</fullName>
    </alternativeName>
    <alternativeName>
        <fullName evidence="17 19">Meso-diaminopimelate-adding enzyme</fullName>
    </alternativeName>
    <alternativeName>
        <fullName evidence="18 19">UDP-MurNAc-L-Ala-D-Glu:meso-diaminopimelate ligase</fullName>
    </alternativeName>
    <alternativeName>
        <fullName evidence="19">UDP-MurNAc-tripeptide synthetase</fullName>
    </alternativeName>
    <alternativeName>
        <fullName evidence="19">UDP-N-acetylmuramyl-tripeptide synthetase</fullName>
    </alternativeName>
</protein>
<evidence type="ECO:0000256" key="13">
    <source>
        <dbReference type="ARBA" id="ARBA00056782"/>
    </source>
</evidence>
<dbReference type="InterPro" id="IPR018109">
    <property type="entry name" value="Folylpolyglutamate_synth_CS"/>
</dbReference>
<comment type="pathway">
    <text evidence="1 19 20">Cell wall biogenesis; peptidoglycan biosynthesis.</text>
</comment>
<keyword evidence="10 19" id="KW-0131">Cell cycle</keyword>
<dbReference type="GO" id="GO:0008765">
    <property type="term" value="F:UDP-N-acetylmuramoylalanyl-D-glutamate-2,6-diaminopimelate ligase activity"/>
    <property type="evidence" value="ECO:0007669"/>
    <property type="project" value="UniProtKB-UniRule"/>
</dbReference>
<dbReference type="GO" id="GO:0000287">
    <property type="term" value="F:magnesium ion binding"/>
    <property type="evidence" value="ECO:0007669"/>
    <property type="project" value="UniProtKB-UniRule"/>
</dbReference>
<sequence length="501" mass="56104">MLLKEFASLLKHSNLYGDPDTVITGIKTDSRKVKSGDLFICIVGHHVDGHQFTEQAVKNGAVALVIQQDVEWNVPKIRVKDSRYAMAVFSSAFYQYPSHKLKLIGVTGTNGKTTTTYLIEKVLRDQSHRTGLMGTIQMKIDDQSYNVENTTLEALELQRSLDLMQKNKIDYCIMEVSSHALEMGRVLGCHYRTAIFTNLTQDHLDYHGTMDKYKQSKGLLFSRLGNTFSDNPENRKYAVLNGDDPVSNYLKKITTAEVFTYGIDQEGVDVQATDIRITSKGTNFKVNTFVGSMDFCIQLIGKFNIYNALAAITASLLEGITLKSIKESLEQVKGIDGRFESVYENQDYLVIVDYSHTPDSLENALKTISEFAEGKITCVFGCGGDRDRTKRPLMGQIAAKYCDHVYVTSDNPRTENPIHILLDIEKGIIDSGMTGSQYELIVDRKQAIKKAISNAYAKDVVLIAGKGHETYQEIHGVKKDFDDRLVAKKVIRSIINDDPSI</sequence>
<evidence type="ECO:0000256" key="6">
    <source>
        <dbReference type="ARBA" id="ARBA00022741"/>
    </source>
</evidence>
<dbReference type="FunFam" id="3.90.190.20:FF:000006">
    <property type="entry name" value="UDP-N-acetylmuramoyl-L-alanyl-D-glutamate--2,6-diaminopimelate ligase"/>
    <property type="match status" value="1"/>
</dbReference>
<evidence type="ECO:0000256" key="18">
    <source>
        <dbReference type="ARBA" id="ARBA00081560"/>
    </source>
</evidence>
<evidence type="ECO:0000256" key="1">
    <source>
        <dbReference type="ARBA" id="ARBA00004752"/>
    </source>
</evidence>
<feature type="domain" description="Mur ligase central" evidence="23">
    <location>
        <begin position="106"/>
        <end position="314"/>
    </location>
</feature>
<comment type="catalytic activity">
    <reaction evidence="12 19">
        <text>UDP-N-acetyl-alpha-D-muramoyl-L-alanyl-D-glutamate + meso-2,6-diaminopimelate + ATP = UDP-N-acetyl-alpha-D-muramoyl-L-alanyl-gamma-D-glutamyl-meso-2,6-diaminopimelate + ADP + phosphate + H(+)</text>
        <dbReference type="Rhea" id="RHEA:23676"/>
        <dbReference type="ChEBI" id="CHEBI:15378"/>
        <dbReference type="ChEBI" id="CHEBI:30616"/>
        <dbReference type="ChEBI" id="CHEBI:43474"/>
        <dbReference type="ChEBI" id="CHEBI:57791"/>
        <dbReference type="ChEBI" id="CHEBI:83900"/>
        <dbReference type="ChEBI" id="CHEBI:83905"/>
        <dbReference type="ChEBI" id="CHEBI:456216"/>
        <dbReference type="EC" id="6.3.2.13"/>
    </reaction>
</comment>
<evidence type="ECO:0000256" key="11">
    <source>
        <dbReference type="ARBA" id="ARBA00023316"/>
    </source>
</evidence>
<comment type="cofactor">
    <cofactor evidence="19">
        <name>Mg(2+)</name>
        <dbReference type="ChEBI" id="CHEBI:18420"/>
    </cofactor>
</comment>
<dbReference type="UniPathway" id="UPA00219"/>
<keyword evidence="25" id="KW-1185">Reference proteome</keyword>
<dbReference type="InterPro" id="IPR004101">
    <property type="entry name" value="Mur_ligase_C"/>
</dbReference>
<dbReference type="OrthoDB" id="9800958at2"/>